<dbReference type="Gene3D" id="2.60.450.10">
    <property type="entry name" value="Lipopolysaccharide (LPS) transport protein A like domain"/>
    <property type="match status" value="1"/>
</dbReference>
<evidence type="ECO:0000313" key="5">
    <source>
        <dbReference type="Proteomes" id="UP000536835"/>
    </source>
</evidence>
<reference evidence="4 5" key="1">
    <citation type="submission" date="2020-05" db="EMBL/GenBank/DDBJ databases">
        <title>Parvularcula mediterraneae sp. nov., isolated from polypropylene straw from shallow seawater of the seashore of Laganas in Zakynthos island, Greece.</title>
        <authorList>
            <person name="Szabo I."/>
            <person name="Al-Omari J."/>
            <person name="Rado J."/>
            <person name="Szerdahelyi G.S."/>
        </authorList>
    </citation>
    <scope>NUCLEOTIDE SEQUENCE [LARGE SCALE GENOMIC DNA]</scope>
    <source>
        <strain evidence="4 5">ZS-1/3</strain>
    </source>
</reference>
<evidence type="ECO:0000313" key="4">
    <source>
        <dbReference type="EMBL" id="NNU15988.1"/>
    </source>
</evidence>
<feature type="domain" description="Organic solvent tolerance-like N-terminal" evidence="3">
    <location>
        <begin position="32"/>
        <end position="138"/>
    </location>
</feature>
<dbReference type="AlphaFoldDB" id="A0A7Y3RKY7"/>
<protein>
    <recommendedName>
        <fullName evidence="3">Organic solvent tolerance-like N-terminal domain-containing protein</fullName>
    </recommendedName>
</protein>
<dbReference type="GO" id="GO:0017089">
    <property type="term" value="F:glycolipid transfer activity"/>
    <property type="evidence" value="ECO:0007669"/>
    <property type="project" value="TreeGrafter"/>
</dbReference>
<name>A0A7Y3RKY7_9PROT</name>
<feature type="chain" id="PRO_5030704506" description="Organic solvent tolerance-like N-terminal domain-containing protein" evidence="2">
    <location>
        <begin position="21"/>
        <end position="160"/>
    </location>
</feature>
<evidence type="ECO:0000256" key="1">
    <source>
        <dbReference type="ARBA" id="ARBA00022729"/>
    </source>
</evidence>
<proteinExistence type="predicted"/>
<gene>
    <name evidence="4" type="ORF">HK107_06600</name>
</gene>
<dbReference type="EMBL" id="JABFCX010000002">
    <property type="protein sequence ID" value="NNU15988.1"/>
    <property type="molecule type" value="Genomic_DNA"/>
</dbReference>
<dbReference type="InterPro" id="IPR052037">
    <property type="entry name" value="LPS_export_LptA"/>
</dbReference>
<organism evidence="4 5">
    <name type="scientific">Parvularcula mediterranea</name>
    <dbReference type="NCBI Taxonomy" id="2732508"/>
    <lineage>
        <taxon>Bacteria</taxon>
        <taxon>Pseudomonadati</taxon>
        <taxon>Pseudomonadota</taxon>
        <taxon>Alphaproteobacteria</taxon>
        <taxon>Parvularculales</taxon>
        <taxon>Parvularculaceae</taxon>
        <taxon>Parvularcula</taxon>
    </lineage>
</organism>
<dbReference type="RefSeq" id="WP_173197851.1">
    <property type="nucleotide sequence ID" value="NZ_JABFCX010000002.1"/>
</dbReference>
<keyword evidence="5" id="KW-1185">Reference proteome</keyword>
<accession>A0A7Y3RKY7</accession>
<dbReference type="Proteomes" id="UP000536835">
    <property type="component" value="Unassembled WGS sequence"/>
</dbReference>
<dbReference type="Pfam" id="PF03968">
    <property type="entry name" value="LptD_N"/>
    <property type="match status" value="1"/>
</dbReference>
<dbReference type="GO" id="GO:0009279">
    <property type="term" value="C:cell outer membrane"/>
    <property type="evidence" value="ECO:0007669"/>
    <property type="project" value="TreeGrafter"/>
</dbReference>
<dbReference type="GO" id="GO:0030288">
    <property type="term" value="C:outer membrane-bounded periplasmic space"/>
    <property type="evidence" value="ECO:0007669"/>
    <property type="project" value="TreeGrafter"/>
</dbReference>
<sequence>MIRTLLIMALALSAQSFAQAPGVGFDPSKKTEIDAARAEWRDGGRVVIAEGGVSISQPGVILTAERMEVTVVEGSDEVERVVATGRVRYASVNGDAIAGERAVYSAAEGTLIVTGRVVVVQEGQVATGHELTYNTETGAILLVAEPGGRVRGLLAERDGS</sequence>
<dbReference type="InterPro" id="IPR005653">
    <property type="entry name" value="OstA-like_N"/>
</dbReference>
<keyword evidence="1 2" id="KW-0732">Signal</keyword>
<feature type="signal peptide" evidence="2">
    <location>
        <begin position="1"/>
        <end position="20"/>
    </location>
</feature>
<dbReference type="PANTHER" id="PTHR36504:SF1">
    <property type="entry name" value="LIPOPOLYSACCHARIDE EXPORT SYSTEM PROTEIN LPTA"/>
    <property type="match status" value="1"/>
</dbReference>
<dbReference type="GO" id="GO:0015920">
    <property type="term" value="P:lipopolysaccharide transport"/>
    <property type="evidence" value="ECO:0007669"/>
    <property type="project" value="TreeGrafter"/>
</dbReference>
<evidence type="ECO:0000256" key="2">
    <source>
        <dbReference type="SAM" id="SignalP"/>
    </source>
</evidence>
<comment type="caution">
    <text evidence="4">The sequence shown here is derived from an EMBL/GenBank/DDBJ whole genome shotgun (WGS) entry which is preliminary data.</text>
</comment>
<evidence type="ECO:0000259" key="3">
    <source>
        <dbReference type="Pfam" id="PF03968"/>
    </source>
</evidence>
<dbReference type="PANTHER" id="PTHR36504">
    <property type="entry name" value="LIPOPOLYSACCHARIDE EXPORT SYSTEM PROTEIN LPTA"/>
    <property type="match status" value="1"/>
</dbReference>